<dbReference type="Proteomes" id="UP001215598">
    <property type="component" value="Unassembled WGS sequence"/>
</dbReference>
<dbReference type="GO" id="GO:0004674">
    <property type="term" value="F:protein serine/threonine kinase activity"/>
    <property type="evidence" value="ECO:0007669"/>
    <property type="project" value="TreeGrafter"/>
</dbReference>
<dbReference type="InterPro" id="IPR000719">
    <property type="entry name" value="Prot_kinase_dom"/>
</dbReference>
<evidence type="ECO:0000259" key="2">
    <source>
        <dbReference type="PROSITE" id="PS50011"/>
    </source>
</evidence>
<gene>
    <name evidence="3" type="ORF">B0H16DRAFT_1620117</name>
</gene>
<dbReference type="PROSITE" id="PS50011">
    <property type="entry name" value="PROTEIN_KINASE_DOM"/>
    <property type="match status" value="1"/>
</dbReference>
<comment type="caution">
    <text evidence="3">The sequence shown here is derived from an EMBL/GenBank/DDBJ whole genome shotgun (WGS) entry which is preliminary data.</text>
</comment>
<dbReference type="SUPFAM" id="SSF56112">
    <property type="entry name" value="Protein kinase-like (PK-like)"/>
    <property type="match status" value="1"/>
</dbReference>
<evidence type="ECO:0000256" key="1">
    <source>
        <dbReference type="SAM" id="MobiDB-lite"/>
    </source>
</evidence>
<proteinExistence type="predicted"/>
<keyword evidence="3" id="KW-0418">Kinase</keyword>
<dbReference type="Pfam" id="PF00069">
    <property type="entry name" value="Pkinase"/>
    <property type="match status" value="1"/>
</dbReference>
<keyword evidence="4" id="KW-1185">Reference proteome</keyword>
<organism evidence="3 4">
    <name type="scientific">Mycena metata</name>
    <dbReference type="NCBI Taxonomy" id="1033252"/>
    <lineage>
        <taxon>Eukaryota</taxon>
        <taxon>Fungi</taxon>
        <taxon>Dikarya</taxon>
        <taxon>Basidiomycota</taxon>
        <taxon>Agaricomycotina</taxon>
        <taxon>Agaricomycetes</taxon>
        <taxon>Agaricomycetidae</taxon>
        <taxon>Agaricales</taxon>
        <taxon>Marasmiineae</taxon>
        <taxon>Mycenaceae</taxon>
        <taxon>Mycena</taxon>
    </lineage>
</organism>
<dbReference type="AlphaFoldDB" id="A0AAD7H7A6"/>
<sequence length="443" mass="49928">MRPPSLRDLRVLDADYPRGLVVCPEGSPPVASAHDEQDDNTKTRTPVHELSTVPFPTSDEEPKTYDDDWVLESGADSKHSIYKNLLNVIWAEAKSQQNHGVRQKIIRYSTWENGSKLSSKLAALVSALDSQEYLREIVSELSLKNDKIFEALCEDRRNIRTLLVSTQQEILGGSKEVHSRLLDLVQDVLDDSQHTSDLGDTRLHRLVIKLCSSCERLPSSLFAEGIEQRAEVACTGGGFSDIYKAVYRSQEVALKKLRIFVDNTPEERRKIKEVCMVYRSYIISDLGRQRFYEEALLWKNLKHPNILPFIGLHSEASDLNKPLSMVMVCPWMPNGTIIKYLKDFPETPIVAKVLEIAQGLNYLHSIPVVHGDLRGSNILVDAEGHARLADFGLACYADATAKSSVRRGSVKWMAPELLQPPSRFQRTRSTDVYALACVINEVR</sequence>
<evidence type="ECO:0000313" key="3">
    <source>
        <dbReference type="EMBL" id="KAJ7713733.1"/>
    </source>
</evidence>
<reference evidence="3" key="1">
    <citation type="submission" date="2023-03" db="EMBL/GenBank/DDBJ databases">
        <title>Massive genome expansion in bonnet fungi (Mycena s.s.) driven by repeated elements and novel gene families across ecological guilds.</title>
        <authorList>
            <consortium name="Lawrence Berkeley National Laboratory"/>
            <person name="Harder C.B."/>
            <person name="Miyauchi S."/>
            <person name="Viragh M."/>
            <person name="Kuo A."/>
            <person name="Thoen E."/>
            <person name="Andreopoulos B."/>
            <person name="Lu D."/>
            <person name="Skrede I."/>
            <person name="Drula E."/>
            <person name="Henrissat B."/>
            <person name="Morin E."/>
            <person name="Kohler A."/>
            <person name="Barry K."/>
            <person name="LaButti K."/>
            <person name="Morin E."/>
            <person name="Salamov A."/>
            <person name="Lipzen A."/>
            <person name="Mereny Z."/>
            <person name="Hegedus B."/>
            <person name="Baldrian P."/>
            <person name="Stursova M."/>
            <person name="Weitz H."/>
            <person name="Taylor A."/>
            <person name="Grigoriev I.V."/>
            <person name="Nagy L.G."/>
            <person name="Martin F."/>
            <person name="Kauserud H."/>
        </authorList>
    </citation>
    <scope>NUCLEOTIDE SEQUENCE</scope>
    <source>
        <strain evidence="3">CBHHK182m</strain>
    </source>
</reference>
<dbReference type="PANTHER" id="PTHR44329:SF214">
    <property type="entry name" value="PROTEIN KINASE DOMAIN-CONTAINING PROTEIN"/>
    <property type="match status" value="1"/>
</dbReference>
<dbReference type="PROSITE" id="PS00109">
    <property type="entry name" value="PROTEIN_KINASE_TYR"/>
    <property type="match status" value="1"/>
</dbReference>
<accession>A0AAD7H7A6</accession>
<protein>
    <submittedName>
        <fullName evidence="3">Kinase-like domain-containing protein</fullName>
    </submittedName>
</protein>
<dbReference type="InterPro" id="IPR011009">
    <property type="entry name" value="Kinase-like_dom_sf"/>
</dbReference>
<evidence type="ECO:0000313" key="4">
    <source>
        <dbReference type="Proteomes" id="UP001215598"/>
    </source>
</evidence>
<dbReference type="Gene3D" id="1.10.510.10">
    <property type="entry name" value="Transferase(Phosphotransferase) domain 1"/>
    <property type="match status" value="1"/>
</dbReference>
<dbReference type="InterPro" id="IPR051681">
    <property type="entry name" value="Ser/Thr_Kinases-Pseudokinases"/>
</dbReference>
<name>A0AAD7H7A6_9AGAR</name>
<feature type="compositionally biased region" description="Basic and acidic residues" evidence="1">
    <location>
        <begin position="33"/>
        <end position="42"/>
    </location>
</feature>
<dbReference type="GO" id="GO:0005524">
    <property type="term" value="F:ATP binding"/>
    <property type="evidence" value="ECO:0007669"/>
    <property type="project" value="InterPro"/>
</dbReference>
<dbReference type="InterPro" id="IPR008266">
    <property type="entry name" value="Tyr_kinase_AS"/>
</dbReference>
<keyword evidence="3" id="KW-0808">Transferase</keyword>
<feature type="domain" description="Protein kinase" evidence="2">
    <location>
        <begin position="228"/>
        <end position="443"/>
    </location>
</feature>
<feature type="region of interest" description="Disordered" evidence="1">
    <location>
        <begin position="24"/>
        <end position="61"/>
    </location>
</feature>
<dbReference type="EMBL" id="JARKIB010000336">
    <property type="protein sequence ID" value="KAJ7713733.1"/>
    <property type="molecule type" value="Genomic_DNA"/>
</dbReference>
<dbReference type="PANTHER" id="PTHR44329">
    <property type="entry name" value="SERINE/THREONINE-PROTEIN KINASE TNNI3K-RELATED"/>
    <property type="match status" value="1"/>
</dbReference>